<dbReference type="Proteomes" id="UP000530928">
    <property type="component" value="Unassembled WGS sequence"/>
</dbReference>
<comment type="caution">
    <text evidence="2">The sequence shown here is derived from an EMBL/GenBank/DDBJ whole genome shotgun (WGS) entry which is preliminary data.</text>
</comment>
<keyword evidence="3" id="KW-1185">Reference proteome</keyword>
<evidence type="ECO:0000256" key="1">
    <source>
        <dbReference type="SAM" id="SignalP"/>
    </source>
</evidence>
<keyword evidence="1" id="KW-0732">Signal</keyword>
<gene>
    <name evidence="2" type="ORF">HNR30_000514</name>
</gene>
<name>A0A7W0HMV7_9ACTN</name>
<feature type="chain" id="PRO_5031343971" evidence="1">
    <location>
        <begin position="21"/>
        <end position="46"/>
    </location>
</feature>
<dbReference type="AlphaFoldDB" id="A0A7W0HMV7"/>
<organism evidence="2 3">
    <name type="scientific">Nonomuraea soli</name>
    <dbReference type="NCBI Taxonomy" id="1032476"/>
    <lineage>
        <taxon>Bacteria</taxon>
        <taxon>Bacillati</taxon>
        <taxon>Actinomycetota</taxon>
        <taxon>Actinomycetes</taxon>
        <taxon>Streptosporangiales</taxon>
        <taxon>Streptosporangiaceae</taxon>
        <taxon>Nonomuraea</taxon>
    </lineage>
</organism>
<protein>
    <submittedName>
        <fullName evidence="2">Uncharacterized protein</fullName>
    </submittedName>
</protein>
<dbReference type="EMBL" id="JACDUR010000001">
    <property type="protein sequence ID" value="MBA2889179.1"/>
    <property type="molecule type" value="Genomic_DNA"/>
</dbReference>
<reference evidence="2 3" key="1">
    <citation type="submission" date="2020-07" db="EMBL/GenBank/DDBJ databases">
        <title>Genomic Encyclopedia of Type Strains, Phase IV (KMG-IV): sequencing the most valuable type-strain genomes for metagenomic binning, comparative biology and taxonomic classification.</title>
        <authorList>
            <person name="Goeker M."/>
        </authorList>
    </citation>
    <scope>NUCLEOTIDE SEQUENCE [LARGE SCALE GENOMIC DNA]</scope>
    <source>
        <strain evidence="2 3">DSM 45533</strain>
    </source>
</reference>
<dbReference type="RefSeq" id="WP_181607999.1">
    <property type="nucleotide sequence ID" value="NZ_BAABAM010000001.1"/>
</dbReference>
<evidence type="ECO:0000313" key="2">
    <source>
        <dbReference type="EMBL" id="MBA2889179.1"/>
    </source>
</evidence>
<proteinExistence type="predicted"/>
<sequence>MARIWKSAAALLVFAGTAVAATGSAVAEPYEPYDLVIVVDDCPEQP</sequence>
<evidence type="ECO:0000313" key="3">
    <source>
        <dbReference type="Proteomes" id="UP000530928"/>
    </source>
</evidence>
<accession>A0A7W0HMV7</accession>
<feature type="signal peptide" evidence="1">
    <location>
        <begin position="1"/>
        <end position="20"/>
    </location>
</feature>